<dbReference type="AlphaFoldDB" id="A0A3E0IX73"/>
<evidence type="ECO:0000313" key="1">
    <source>
        <dbReference type="EMBL" id="REJ05210.1"/>
    </source>
</evidence>
<comment type="caution">
    <text evidence="1">The sequence shown here is derived from an EMBL/GenBank/DDBJ whole genome shotgun (WGS) entry which is preliminary data.</text>
</comment>
<dbReference type="RefSeq" id="WP_208639677.1">
    <property type="nucleotide sequence ID" value="NZ_QUAE01000044.1"/>
</dbReference>
<name>A0A3E0IX73_9BACI</name>
<keyword evidence="2" id="KW-1185">Reference proteome</keyword>
<organism evidence="1 2">
    <name type="scientific">Halobacillus trueperi</name>
    <dbReference type="NCBI Taxonomy" id="156205"/>
    <lineage>
        <taxon>Bacteria</taxon>
        <taxon>Bacillati</taxon>
        <taxon>Bacillota</taxon>
        <taxon>Bacilli</taxon>
        <taxon>Bacillales</taxon>
        <taxon>Bacillaceae</taxon>
        <taxon>Halobacillus</taxon>
    </lineage>
</organism>
<dbReference type="Gene3D" id="3.40.50.2000">
    <property type="entry name" value="Glycogen Phosphorylase B"/>
    <property type="match status" value="1"/>
</dbReference>
<gene>
    <name evidence="1" type="ORF">DYE48_20815</name>
</gene>
<protein>
    <recommendedName>
        <fullName evidence="3">Glycosyltransferase</fullName>
    </recommendedName>
</protein>
<feature type="non-terminal residue" evidence="1">
    <location>
        <position position="1"/>
    </location>
</feature>
<accession>A0A3E0IX73</accession>
<dbReference type="EMBL" id="QUAE01000044">
    <property type="protein sequence ID" value="REJ05210.1"/>
    <property type="molecule type" value="Genomic_DNA"/>
</dbReference>
<evidence type="ECO:0000313" key="2">
    <source>
        <dbReference type="Proteomes" id="UP000256305"/>
    </source>
</evidence>
<dbReference type="SUPFAM" id="SSF53756">
    <property type="entry name" value="UDP-Glycosyltransferase/glycogen phosphorylase"/>
    <property type="match status" value="1"/>
</dbReference>
<sequence>ELFILNKYFNNKLKKGMYLEKNNSFYDKVKRTIKSIIKDIVFFPEVDKEWIKKYNKELNFKDYDYIISSSDSKTAHFVAMKIKKQFNTGNWVQIWGDPWEEDIGIKGLSKIRAKYAEKKLLKLADKILYVSLPTLQRMRKKNTNYSSKMDYVPRGYLQKVNSCKKISSDYVISYTGVISYGRNITNLLKAIQRYNKKSKRKFRLEIYGVCDEATKKQLEEFKDFVKLNQPVSFEDIIDIYKESDVLLFLSNRKGAHQIPGKLYDYFGTNRSILAIVDDMSDRVSRFIHDTDRTVMVRNNENEIFSKLNLLEAEILNGNRHALQQYSDVCIAKMLLNSI</sequence>
<proteinExistence type="predicted"/>
<dbReference type="Proteomes" id="UP000256305">
    <property type="component" value="Unassembled WGS sequence"/>
</dbReference>
<evidence type="ECO:0008006" key="3">
    <source>
        <dbReference type="Google" id="ProtNLM"/>
    </source>
</evidence>
<reference evidence="1 2" key="1">
    <citation type="submission" date="2018-08" db="EMBL/GenBank/DDBJ databases">
        <title>Genome sequence of Halobacillus trueperi KCTC 3686.</title>
        <authorList>
            <person name="Cho K.H."/>
            <person name="Kwak M.-J."/>
            <person name="Kim B.-Y."/>
            <person name="Chun J."/>
        </authorList>
    </citation>
    <scope>NUCLEOTIDE SEQUENCE [LARGE SCALE GENOMIC DNA]</scope>
    <source>
        <strain evidence="1 2">KCTC 3686</strain>
    </source>
</reference>